<evidence type="ECO:0000256" key="4">
    <source>
        <dbReference type="SAM" id="SignalP"/>
    </source>
</evidence>
<name>A0AA35YSU1_LACSI</name>
<dbReference type="FunFam" id="1.20.140.40:FF:000002">
    <property type="entry name" value="Putative invertase inhibitor"/>
    <property type="match status" value="1"/>
</dbReference>
<evidence type="ECO:0000313" key="7">
    <source>
        <dbReference type="Proteomes" id="UP001177003"/>
    </source>
</evidence>
<gene>
    <name evidence="6" type="ORF">LSALG_LOCUS19083</name>
</gene>
<dbReference type="AlphaFoldDB" id="A0AA35YSU1"/>
<dbReference type="InterPro" id="IPR034088">
    <property type="entry name" value="Pla_a_1-like"/>
</dbReference>
<reference evidence="6" key="1">
    <citation type="submission" date="2023-04" db="EMBL/GenBank/DDBJ databases">
        <authorList>
            <person name="Vijverberg K."/>
            <person name="Xiong W."/>
            <person name="Schranz E."/>
        </authorList>
    </citation>
    <scope>NUCLEOTIDE SEQUENCE</scope>
</reference>
<dbReference type="Proteomes" id="UP001177003">
    <property type="component" value="Chromosome 4"/>
</dbReference>
<comment type="similarity">
    <text evidence="3">Belongs to the PMEI family.</text>
</comment>
<keyword evidence="1 4" id="KW-0732">Signal</keyword>
<evidence type="ECO:0000313" key="6">
    <source>
        <dbReference type="EMBL" id="CAI9279272.1"/>
    </source>
</evidence>
<dbReference type="SUPFAM" id="SSF101148">
    <property type="entry name" value="Plant invertase/pectin methylesterase inhibitor"/>
    <property type="match status" value="1"/>
</dbReference>
<organism evidence="6 7">
    <name type="scientific">Lactuca saligna</name>
    <name type="common">Willowleaf lettuce</name>
    <dbReference type="NCBI Taxonomy" id="75948"/>
    <lineage>
        <taxon>Eukaryota</taxon>
        <taxon>Viridiplantae</taxon>
        <taxon>Streptophyta</taxon>
        <taxon>Embryophyta</taxon>
        <taxon>Tracheophyta</taxon>
        <taxon>Spermatophyta</taxon>
        <taxon>Magnoliopsida</taxon>
        <taxon>eudicotyledons</taxon>
        <taxon>Gunneridae</taxon>
        <taxon>Pentapetalae</taxon>
        <taxon>asterids</taxon>
        <taxon>campanulids</taxon>
        <taxon>Asterales</taxon>
        <taxon>Asteraceae</taxon>
        <taxon>Cichorioideae</taxon>
        <taxon>Cichorieae</taxon>
        <taxon>Lactucinae</taxon>
        <taxon>Lactuca</taxon>
    </lineage>
</organism>
<evidence type="ECO:0000259" key="5">
    <source>
        <dbReference type="SMART" id="SM00856"/>
    </source>
</evidence>
<dbReference type="Pfam" id="PF04043">
    <property type="entry name" value="PMEI"/>
    <property type="match status" value="1"/>
</dbReference>
<dbReference type="InterPro" id="IPR035513">
    <property type="entry name" value="Invertase/methylesterase_inhib"/>
</dbReference>
<accession>A0AA35YSU1</accession>
<evidence type="ECO:0000256" key="2">
    <source>
        <dbReference type="ARBA" id="ARBA00023157"/>
    </source>
</evidence>
<feature type="signal peptide" evidence="4">
    <location>
        <begin position="1"/>
        <end position="22"/>
    </location>
</feature>
<evidence type="ECO:0000256" key="3">
    <source>
        <dbReference type="ARBA" id="ARBA00038471"/>
    </source>
</evidence>
<dbReference type="GO" id="GO:0004857">
    <property type="term" value="F:enzyme inhibitor activity"/>
    <property type="evidence" value="ECO:0007669"/>
    <property type="project" value="InterPro"/>
</dbReference>
<proteinExistence type="inferred from homology"/>
<dbReference type="EMBL" id="OX465080">
    <property type="protein sequence ID" value="CAI9279272.1"/>
    <property type="molecule type" value="Genomic_DNA"/>
</dbReference>
<dbReference type="SMART" id="SM00856">
    <property type="entry name" value="PMEI"/>
    <property type="match status" value="1"/>
</dbReference>
<keyword evidence="7" id="KW-1185">Reference proteome</keyword>
<sequence length="268" mass="30279">MISPSSLLSFFIFSPLFLSINAKTLIHDTCEICSQQDPFVNYRFCTTSLQAASGSRHADIIELGKISIKLAYDNMTDTQSYIKKLLKNDIEKISSYMKLRLDDCHDLYKDSISDIKDATKYYNNKRYYEASLHMSSVMDATTTCEDGFKEKRMGLSPLTKRNNATFELAAIGLSINSFKNLQEQSTPAMVAGDMNSSDGMVPVMEYFYGVSIEEVEAPLLRYILRRSNSEGKDHVVLLTPKQKRNSSEVSKVADGFKAQTPVHELFYV</sequence>
<feature type="domain" description="Pectinesterase inhibitor" evidence="5">
    <location>
        <begin position="21"/>
        <end position="175"/>
    </location>
</feature>
<keyword evidence="2" id="KW-1015">Disulfide bond</keyword>
<protein>
    <recommendedName>
        <fullName evidence="5">Pectinesterase inhibitor domain-containing protein</fullName>
    </recommendedName>
</protein>
<dbReference type="PANTHER" id="PTHR35357">
    <property type="entry name" value="OS02G0537100 PROTEIN"/>
    <property type="match status" value="1"/>
</dbReference>
<dbReference type="NCBIfam" id="TIGR01614">
    <property type="entry name" value="PME_inhib"/>
    <property type="match status" value="1"/>
</dbReference>
<dbReference type="InterPro" id="IPR006501">
    <property type="entry name" value="Pectinesterase_inhib_dom"/>
</dbReference>
<dbReference type="PANTHER" id="PTHR35357:SF17">
    <property type="entry name" value="PECTINESTERASE INHIBITOR 12"/>
    <property type="match status" value="1"/>
</dbReference>
<dbReference type="GO" id="GO:0005576">
    <property type="term" value="C:extracellular region"/>
    <property type="evidence" value="ECO:0007669"/>
    <property type="project" value="UniProtKB-ARBA"/>
</dbReference>
<dbReference type="CDD" id="cd15795">
    <property type="entry name" value="PMEI-Pla_a_1_like"/>
    <property type="match status" value="1"/>
</dbReference>
<evidence type="ECO:0000256" key="1">
    <source>
        <dbReference type="ARBA" id="ARBA00022729"/>
    </source>
</evidence>
<dbReference type="Gene3D" id="1.20.140.40">
    <property type="entry name" value="Invertase/pectin methylesterase inhibitor family protein"/>
    <property type="match status" value="1"/>
</dbReference>
<feature type="chain" id="PRO_5041392753" description="Pectinesterase inhibitor domain-containing protein" evidence="4">
    <location>
        <begin position="23"/>
        <end position="268"/>
    </location>
</feature>